<dbReference type="AlphaFoldDB" id="A0AAD1CKY3"/>
<evidence type="ECO:0000313" key="10">
    <source>
        <dbReference type="Proteomes" id="UP000262607"/>
    </source>
</evidence>
<comment type="catalytic activity">
    <reaction evidence="7">
        <text>deamido-NAD(+) + NH4(+) + ATP = AMP + diphosphate + NAD(+) + H(+)</text>
        <dbReference type="Rhea" id="RHEA:21188"/>
        <dbReference type="ChEBI" id="CHEBI:15378"/>
        <dbReference type="ChEBI" id="CHEBI:28938"/>
        <dbReference type="ChEBI" id="CHEBI:30616"/>
        <dbReference type="ChEBI" id="CHEBI:33019"/>
        <dbReference type="ChEBI" id="CHEBI:57540"/>
        <dbReference type="ChEBI" id="CHEBI:58437"/>
        <dbReference type="ChEBI" id="CHEBI:456215"/>
        <dbReference type="EC" id="6.3.1.5"/>
    </reaction>
</comment>
<dbReference type="Pfam" id="PF02540">
    <property type="entry name" value="NAD_synthase"/>
    <property type="match status" value="1"/>
</dbReference>
<dbReference type="Proteomes" id="UP000262607">
    <property type="component" value="Chromosome"/>
</dbReference>
<accession>A0AAD1CKY3</accession>
<dbReference type="InterPro" id="IPR014729">
    <property type="entry name" value="Rossmann-like_a/b/a_fold"/>
</dbReference>
<feature type="domain" description="NAD/GMP synthase" evidence="8">
    <location>
        <begin position="8"/>
        <end position="250"/>
    </location>
</feature>
<dbReference type="GO" id="GO:0009435">
    <property type="term" value="P:NAD+ biosynthetic process"/>
    <property type="evidence" value="ECO:0007669"/>
    <property type="project" value="InterPro"/>
</dbReference>
<dbReference type="SUPFAM" id="SSF52402">
    <property type="entry name" value="Adenine nucleotide alpha hydrolases-like"/>
    <property type="match status" value="1"/>
</dbReference>
<dbReference type="GO" id="GO:0004359">
    <property type="term" value="F:glutaminase activity"/>
    <property type="evidence" value="ECO:0007669"/>
    <property type="project" value="InterPro"/>
</dbReference>
<dbReference type="Gene3D" id="3.40.50.620">
    <property type="entry name" value="HUPs"/>
    <property type="match status" value="1"/>
</dbReference>
<keyword evidence="2 6" id="KW-0436">Ligase</keyword>
<keyword evidence="3 6" id="KW-0547">Nucleotide-binding</keyword>
<organism evidence="9 10">
    <name type="scientific">Blattabacterium punctulatus CPU2</name>
    <dbReference type="NCBI Taxonomy" id="1457032"/>
    <lineage>
        <taxon>Bacteria</taxon>
        <taxon>Pseudomonadati</taxon>
        <taxon>Bacteroidota</taxon>
        <taxon>Flavobacteriia</taxon>
        <taxon>Flavobacteriales</taxon>
        <taxon>Blattabacteriaceae</taxon>
        <taxon>Blattabacterium</taxon>
    </lineage>
</organism>
<evidence type="ECO:0000256" key="1">
    <source>
        <dbReference type="ARBA" id="ARBA00004790"/>
    </source>
</evidence>
<sequence length="275" mass="32011">MINAKKIIEYIIYWLIKYIKKSKSNGFIIGLSGGIDSSVTSLLVAMTKYPTLILEMPILDKNKNLLSQKHANFLKSKFLNVHHIKKDLSSLYLSFIHTVNDPFQKKNLLALANIKSRIRMITLYYYANINNYLVVGTGNKIEDFGVGFFTKYGDGGVDLHPIADLTKSEIRFLAKKLKIINCIQKAKPTDGLWEDQRSDEDQLKATYEELEWAMKITEKKTKFFNYDIFKESEKNILKKYQTLHQKNMHKVIPIPICRIPFDLKKKLNKYAKYKN</sequence>
<evidence type="ECO:0000313" key="9">
    <source>
        <dbReference type="EMBL" id="BBA17586.1"/>
    </source>
</evidence>
<evidence type="ECO:0000256" key="6">
    <source>
        <dbReference type="RuleBase" id="RU003811"/>
    </source>
</evidence>
<keyword evidence="5 6" id="KW-0520">NAD</keyword>
<dbReference type="EC" id="6.3.1.5" evidence="7"/>
<reference evidence="9 10" key="1">
    <citation type="submission" date="2014-06" db="EMBL/GenBank/DDBJ databases">
        <title>Genome sequence of the intracellular symbiont Blattabacterium cuenoti, strain CPU2 from the wood feeding cockroach Cryptocercus punctulatus.</title>
        <authorList>
            <person name="Kinjo Y."/>
            <person name="Ohkuma M."/>
            <person name="Tokuda G."/>
        </authorList>
    </citation>
    <scope>NUCLEOTIDE SEQUENCE [LARGE SCALE GENOMIC DNA]</scope>
    <source>
        <strain evidence="9 10">CPU2</strain>
    </source>
</reference>
<evidence type="ECO:0000256" key="3">
    <source>
        <dbReference type="ARBA" id="ARBA00022741"/>
    </source>
</evidence>
<dbReference type="GO" id="GO:0005524">
    <property type="term" value="F:ATP binding"/>
    <property type="evidence" value="ECO:0007669"/>
    <property type="project" value="UniProtKB-KW"/>
</dbReference>
<dbReference type="RefSeq" id="WP_110548886.1">
    <property type="nucleotide sequence ID" value="NZ_AP014610.1"/>
</dbReference>
<evidence type="ECO:0000256" key="5">
    <source>
        <dbReference type="ARBA" id="ARBA00023027"/>
    </source>
</evidence>
<protein>
    <recommendedName>
        <fullName evidence="7">NH(3)-dependent NAD(+) synthetase</fullName>
        <ecNumber evidence="7">6.3.1.5</ecNumber>
    </recommendedName>
</protein>
<evidence type="ECO:0000256" key="4">
    <source>
        <dbReference type="ARBA" id="ARBA00022840"/>
    </source>
</evidence>
<gene>
    <name evidence="9" type="primary">nadE</name>
    <name evidence="9" type="ORF">CPU2_068</name>
</gene>
<dbReference type="InterPro" id="IPR022310">
    <property type="entry name" value="NAD/GMP_synthase"/>
</dbReference>
<evidence type="ECO:0000256" key="2">
    <source>
        <dbReference type="ARBA" id="ARBA00022598"/>
    </source>
</evidence>
<dbReference type="GO" id="GO:0008795">
    <property type="term" value="F:NAD+ synthase activity"/>
    <property type="evidence" value="ECO:0007669"/>
    <property type="project" value="UniProtKB-EC"/>
</dbReference>
<evidence type="ECO:0000259" key="8">
    <source>
        <dbReference type="Pfam" id="PF02540"/>
    </source>
</evidence>
<dbReference type="PANTHER" id="PTHR23090">
    <property type="entry name" value="NH 3 /GLUTAMINE-DEPENDENT NAD + SYNTHETASE"/>
    <property type="match status" value="1"/>
</dbReference>
<dbReference type="InterPro" id="IPR003694">
    <property type="entry name" value="NAD_synthase"/>
</dbReference>
<dbReference type="CDD" id="cd00553">
    <property type="entry name" value="NAD_synthase"/>
    <property type="match status" value="1"/>
</dbReference>
<dbReference type="EMBL" id="AP014610">
    <property type="protein sequence ID" value="BBA17586.1"/>
    <property type="molecule type" value="Genomic_DNA"/>
</dbReference>
<dbReference type="PANTHER" id="PTHR23090:SF9">
    <property type="entry name" value="GLUTAMINE-DEPENDENT NAD(+) SYNTHETASE"/>
    <property type="match status" value="1"/>
</dbReference>
<comment type="pathway">
    <text evidence="1">Cofactor biosynthesis; NAD(+) biosynthesis.</text>
</comment>
<dbReference type="GO" id="GO:0005737">
    <property type="term" value="C:cytoplasm"/>
    <property type="evidence" value="ECO:0007669"/>
    <property type="project" value="InterPro"/>
</dbReference>
<dbReference type="GO" id="GO:0003952">
    <property type="term" value="F:NAD+ synthase (glutamine-hydrolyzing) activity"/>
    <property type="evidence" value="ECO:0007669"/>
    <property type="project" value="InterPro"/>
</dbReference>
<dbReference type="NCBIfam" id="TIGR00552">
    <property type="entry name" value="nadE"/>
    <property type="match status" value="1"/>
</dbReference>
<keyword evidence="4 6" id="KW-0067">ATP-binding</keyword>
<name>A0AAD1CKY3_9FLAO</name>
<dbReference type="GeneID" id="66557001"/>
<comment type="similarity">
    <text evidence="6">Belongs to the NAD synthetase family.</text>
</comment>
<evidence type="ECO:0000256" key="7">
    <source>
        <dbReference type="RuleBase" id="RU003812"/>
    </source>
</evidence>
<proteinExistence type="inferred from homology"/>